<dbReference type="Pfam" id="PF05406">
    <property type="entry name" value="WGR"/>
    <property type="match status" value="1"/>
</dbReference>
<dbReference type="CDD" id="cd07996">
    <property type="entry name" value="WGR_MMR_like"/>
    <property type="match status" value="1"/>
</dbReference>
<organism evidence="2 3">
    <name type="scientific">Rhizobium rhizogenes</name>
    <name type="common">Agrobacterium rhizogenes</name>
    <dbReference type="NCBI Taxonomy" id="359"/>
    <lineage>
        <taxon>Bacteria</taxon>
        <taxon>Pseudomonadati</taxon>
        <taxon>Pseudomonadota</taxon>
        <taxon>Alphaproteobacteria</taxon>
        <taxon>Hyphomicrobiales</taxon>
        <taxon>Rhizobiaceae</taxon>
        <taxon>Rhizobium/Agrobacterium group</taxon>
        <taxon>Rhizobium</taxon>
    </lineage>
</organism>
<dbReference type="AlphaFoldDB" id="A0AA92H788"/>
<comment type="caution">
    <text evidence="2">The sequence shown here is derived from an EMBL/GenBank/DDBJ whole genome shotgun (WGS) entry which is preliminary data.</text>
</comment>
<dbReference type="Proteomes" id="UP000244335">
    <property type="component" value="Unassembled WGS sequence"/>
</dbReference>
<evidence type="ECO:0000313" key="3">
    <source>
        <dbReference type="Proteomes" id="UP000244335"/>
    </source>
</evidence>
<dbReference type="InterPro" id="IPR008893">
    <property type="entry name" value="WGR_domain"/>
</dbReference>
<gene>
    <name evidence="2" type="ORF">DC430_22700</name>
</gene>
<dbReference type="EMBL" id="QDFR01000013">
    <property type="protein sequence ID" value="PVE50213.1"/>
    <property type="molecule type" value="Genomic_DNA"/>
</dbReference>
<dbReference type="RefSeq" id="WP_111850490.1">
    <property type="nucleotide sequence ID" value="NZ_QDFR01000013.1"/>
</dbReference>
<sequence length="80" mass="9356">MPIQPSPFYAERLDPARNMARFYALEVCEDLFGTIWLERRWGRIGSRGQIKVELIGRGEDPFTRLAALARKKTQRGYQQK</sequence>
<reference evidence="2 3" key="1">
    <citation type="submission" date="2018-04" db="EMBL/GenBank/DDBJ databases">
        <authorList>
            <person name="Hagen T."/>
        </authorList>
    </citation>
    <scope>NUCLEOTIDE SEQUENCE [LARGE SCALE GENOMIC DNA]</scope>
    <source>
        <strain evidence="2 3">TPD7009</strain>
    </source>
</reference>
<dbReference type="SUPFAM" id="SSF142921">
    <property type="entry name" value="WGR domain-like"/>
    <property type="match status" value="1"/>
</dbReference>
<dbReference type="SMART" id="SM00773">
    <property type="entry name" value="WGR"/>
    <property type="match status" value="1"/>
</dbReference>
<evidence type="ECO:0000313" key="2">
    <source>
        <dbReference type="EMBL" id="PVE50213.1"/>
    </source>
</evidence>
<dbReference type="InterPro" id="IPR049809">
    <property type="entry name" value="YehF/YfeS-like_WGR"/>
</dbReference>
<name>A0AA92H788_RHIRH</name>
<dbReference type="Gene3D" id="2.20.140.10">
    <property type="entry name" value="WGR domain"/>
    <property type="match status" value="1"/>
</dbReference>
<protein>
    <submittedName>
        <fullName evidence="2">WGR domain-containing protein</fullName>
    </submittedName>
</protein>
<dbReference type="PROSITE" id="PS51977">
    <property type="entry name" value="WGR"/>
    <property type="match status" value="1"/>
</dbReference>
<evidence type="ECO:0000259" key="1">
    <source>
        <dbReference type="PROSITE" id="PS51977"/>
    </source>
</evidence>
<accession>A0AA92H788</accession>
<dbReference type="GeneID" id="301041011"/>
<dbReference type="InterPro" id="IPR036930">
    <property type="entry name" value="WGR_dom_sf"/>
</dbReference>
<feature type="domain" description="WGR" evidence="1">
    <location>
        <begin position="5"/>
        <end position="80"/>
    </location>
</feature>
<proteinExistence type="predicted"/>